<dbReference type="InterPro" id="IPR036513">
    <property type="entry name" value="STAS_dom_sf"/>
</dbReference>
<dbReference type="SMART" id="SM00065">
    <property type="entry name" value="GAF"/>
    <property type="match status" value="1"/>
</dbReference>
<gene>
    <name evidence="3" type="ORF">AB3N04_03990</name>
</gene>
<protein>
    <submittedName>
        <fullName evidence="3">STAS domain-containing protein</fullName>
    </submittedName>
</protein>
<dbReference type="InterPro" id="IPR002645">
    <property type="entry name" value="STAS_dom"/>
</dbReference>
<dbReference type="Pfam" id="PF01590">
    <property type="entry name" value="GAF"/>
    <property type="match status" value="1"/>
</dbReference>
<dbReference type="Gene3D" id="3.30.750.24">
    <property type="entry name" value="STAS domain"/>
    <property type="match status" value="1"/>
</dbReference>
<dbReference type="EMBL" id="CP162551">
    <property type="protein sequence ID" value="XDI37483.1"/>
    <property type="molecule type" value="Genomic_DNA"/>
</dbReference>
<proteinExistence type="predicted"/>
<sequence>MSNEYNLKTTDFSSLIAVSKKLFEIIHRRLNVSTTYITRRGETAMTVLSSFNEQEEIIPEGYSVEYSGTYCRLILTNPDDVMTTMNLTKDEITKQLEVTDQLKVKGFLGVSLFDLEGNVFGTLCVMDKEEKEFDEEDIQFLKSMADVLSHLIELDQTKYNMSYLNVPIIPITKGISILSVQGIIDQSRGEKILQTVLNYASEEHVEHFLLDVSGLIILDGIFPRTIIELAQALQLMGIQTFLTGVTPQIAIHEVDNQPLKHLNVKTVSNPETALKYIGFTIKKSK</sequence>
<dbReference type="Gene3D" id="3.30.450.40">
    <property type="match status" value="1"/>
</dbReference>
<dbReference type="PANTHER" id="PTHR33745:SF3">
    <property type="entry name" value="RSBT CO-ANTAGONIST PROTEIN RSBRC"/>
    <property type="match status" value="1"/>
</dbReference>
<dbReference type="SUPFAM" id="SSF52091">
    <property type="entry name" value="SpoIIaa-like"/>
    <property type="match status" value="1"/>
</dbReference>
<evidence type="ECO:0000313" key="3">
    <source>
        <dbReference type="EMBL" id="XDI37483.1"/>
    </source>
</evidence>
<dbReference type="AlphaFoldDB" id="A0AB39BUZ8"/>
<dbReference type="PANTHER" id="PTHR33745">
    <property type="entry name" value="RSBT ANTAGONIST PROTEIN RSBS-RELATED"/>
    <property type="match status" value="1"/>
</dbReference>
<dbReference type="CDD" id="cd07041">
    <property type="entry name" value="STAS_RsbR_RsbS_like"/>
    <property type="match status" value="1"/>
</dbReference>
<dbReference type="Pfam" id="PF01740">
    <property type="entry name" value="STAS"/>
    <property type="match status" value="1"/>
</dbReference>
<evidence type="ECO:0000259" key="2">
    <source>
        <dbReference type="PROSITE" id="PS50801"/>
    </source>
</evidence>
<reference evidence="3" key="1">
    <citation type="submission" date="2024-07" db="EMBL/GenBank/DDBJ databases">
        <title>Identification and characteristics of an arsenic-resistant bacterial isolate, which belongs to a novel species.</title>
        <authorList>
            <person name="Juszczyk A."/>
            <person name="Kowalczyk A."/>
            <person name="Was K."/>
            <person name="Kosowicz W."/>
            <person name="Budzyn A."/>
            <person name="Latowski D."/>
        </authorList>
    </citation>
    <scope>NUCLEOTIDE SEQUENCE</scope>
    <source>
        <strain evidence="3">As8PL</strain>
    </source>
</reference>
<evidence type="ECO:0000256" key="1">
    <source>
        <dbReference type="ARBA" id="ARBA00022553"/>
    </source>
</evidence>
<dbReference type="InterPro" id="IPR051932">
    <property type="entry name" value="Bact_StressResp_Reg"/>
</dbReference>
<feature type="domain" description="STAS" evidence="2">
    <location>
        <begin position="165"/>
        <end position="249"/>
    </location>
</feature>
<dbReference type="InterPro" id="IPR003018">
    <property type="entry name" value="GAF"/>
</dbReference>
<dbReference type="InterPro" id="IPR029016">
    <property type="entry name" value="GAF-like_dom_sf"/>
</dbReference>
<name>A0AB39BUZ8_9BACI</name>
<dbReference type="RefSeq" id="WP_368504827.1">
    <property type="nucleotide sequence ID" value="NZ_CP162551.1"/>
</dbReference>
<keyword evidence="1" id="KW-0597">Phosphoprotein</keyword>
<dbReference type="PROSITE" id="PS50801">
    <property type="entry name" value="STAS"/>
    <property type="match status" value="1"/>
</dbReference>
<organism evidence="3">
    <name type="scientific">Alkalihalophilus sp. As8PL</name>
    <dbReference type="NCBI Taxonomy" id="3237103"/>
    <lineage>
        <taxon>Bacteria</taxon>
        <taxon>Bacillati</taxon>
        <taxon>Bacillota</taxon>
        <taxon>Bacilli</taxon>
        <taxon>Bacillales</taxon>
        <taxon>Bacillaceae</taxon>
        <taxon>Alkalihalophilus</taxon>
    </lineage>
</organism>
<dbReference type="SUPFAM" id="SSF55781">
    <property type="entry name" value="GAF domain-like"/>
    <property type="match status" value="1"/>
</dbReference>
<accession>A0AB39BUZ8</accession>